<evidence type="ECO:0000313" key="2">
    <source>
        <dbReference type="EMBL" id="OAD45535.1"/>
    </source>
</evidence>
<gene>
    <name evidence="2" type="ORF">LPB303_07255</name>
</gene>
<proteinExistence type="predicted"/>
<sequence length="368" mass="41910">MAKKERLIALDVLRGITIASMILVNTPGSWSYVYWPLLHAKWHGFTPTDAVFPFFLFIVGVSIHFAFKNFRPSEHKQAIKKIVKRTFIIFAIGLFLNLFPKFNFETVRYFGVLQRIAIAYGVGATLCLFFNKRILTYITVLILVSYWAILYFFVPENPFGPQTNLVGKIDLYLFGPNHIWKGLGFPFDPEGLLSTVPAIATVLIGALTGSFLSEFSNITVKIKTLLSYGVGLVLLGYIWGFVFPINKSLWSSTFVCFSAGWAMIILAFLIWIIDQKKCTAWSKPFIHFGTNPLFIFVFSGLYAKTIIYLIKITNSQGEIVSAKQYLYQDIFFPIAGNMNGSLLFAVAHILFFWCLVYLLHRNKIFIKI</sequence>
<dbReference type="OrthoDB" id="9788724at2"/>
<protein>
    <submittedName>
        <fullName evidence="2">Uncharacterized protein</fullName>
    </submittedName>
</protein>
<feature type="transmembrane region" description="Helical" evidence="1">
    <location>
        <begin position="285"/>
        <end position="310"/>
    </location>
</feature>
<feature type="transmembrane region" description="Helical" evidence="1">
    <location>
        <begin position="50"/>
        <end position="70"/>
    </location>
</feature>
<feature type="transmembrane region" description="Helical" evidence="1">
    <location>
        <begin position="82"/>
        <end position="100"/>
    </location>
</feature>
<feature type="transmembrane region" description="Helical" evidence="1">
    <location>
        <begin position="137"/>
        <end position="154"/>
    </location>
</feature>
<keyword evidence="1" id="KW-0812">Transmembrane</keyword>
<feature type="transmembrane region" description="Helical" evidence="1">
    <location>
        <begin position="249"/>
        <end position="273"/>
    </location>
</feature>
<dbReference type="PANTHER" id="PTHR31061">
    <property type="entry name" value="LD22376P"/>
    <property type="match status" value="1"/>
</dbReference>
<feature type="transmembrane region" description="Helical" evidence="1">
    <location>
        <begin position="225"/>
        <end position="243"/>
    </location>
</feature>
<dbReference type="STRING" id="1333662.LPB303_07255"/>
<dbReference type="AlphaFoldDB" id="A0A176TDQ9"/>
<keyword evidence="3" id="KW-1185">Reference proteome</keyword>
<feature type="transmembrane region" description="Helical" evidence="1">
    <location>
        <begin position="192"/>
        <end position="213"/>
    </location>
</feature>
<dbReference type="PANTHER" id="PTHR31061:SF24">
    <property type="entry name" value="LD22376P"/>
    <property type="match status" value="1"/>
</dbReference>
<dbReference type="EMBL" id="LVWE01000028">
    <property type="protein sequence ID" value="OAD45535.1"/>
    <property type="molecule type" value="Genomic_DNA"/>
</dbReference>
<evidence type="ECO:0000313" key="3">
    <source>
        <dbReference type="Proteomes" id="UP000076923"/>
    </source>
</evidence>
<feature type="transmembrane region" description="Helical" evidence="1">
    <location>
        <begin position="112"/>
        <end position="130"/>
    </location>
</feature>
<accession>A0A176TDQ9</accession>
<evidence type="ECO:0000256" key="1">
    <source>
        <dbReference type="SAM" id="Phobius"/>
    </source>
</evidence>
<organism evidence="2 3">
    <name type="scientific">Polaribacter atrinae</name>
    <dbReference type="NCBI Taxonomy" id="1333662"/>
    <lineage>
        <taxon>Bacteria</taxon>
        <taxon>Pseudomonadati</taxon>
        <taxon>Bacteroidota</taxon>
        <taxon>Flavobacteriia</taxon>
        <taxon>Flavobacteriales</taxon>
        <taxon>Flavobacteriaceae</taxon>
    </lineage>
</organism>
<name>A0A176TDQ9_9FLAO</name>
<dbReference type="RefSeq" id="WP_068449289.1">
    <property type="nucleotide sequence ID" value="NZ_CP150660.1"/>
</dbReference>
<keyword evidence="1" id="KW-1133">Transmembrane helix</keyword>
<dbReference type="Proteomes" id="UP000076923">
    <property type="component" value="Unassembled WGS sequence"/>
</dbReference>
<feature type="transmembrane region" description="Helical" evidence="1">
    <location>
        <begin position="12"/>
        <end position="30"/>
    </location>
</feature>
<keyword evidence="1" id="KW-0472">Membrane</keyword>
<reference evidence="2 3" key="1">
    <citation type="submission" date="2016-02" db="EMBL/GenBank/DDBJ databases">
        <title>Draft genome sequence of Polaribacter atrinae KACC17473.</title>
        <authorList>
            <person name="Shin S.-K."/>
            <person name="Yi H."/>
        </authorList>
    </citation>
    <scope>NUCLEOTIDE SEQUENCE [LARGE SCALE GENOMIC DNA]</scope>
    <source>
        <strain evidence="2 3">KACC 17473</strain>
    </source>
</reference>
<feature type="transmembrane region" description="Helical" evidence="1">
    <location>
        <begin position="330"/>
        <end position="359"/>
    </location>
</feature>
<comment type="caution">
    <text evidence="2">The sequence shown here is derived from an EMBL/GenBank/DDBJ whole genome shotgun (WGS) entry which is preliminary data.</text>
</comment>